<feature type="disulfide bond" description="Redox-active" evidence="12">
    <location>
        <begin position="95"/>
        <end position="101"/>
    </location>
</feature>
<evidence type="ECO:0000256" key="13">
    <source>
        <dbReference type="SAM" id="Phobius"/>
    </source>
</evidence>
<dbReference type="InterPro" id="IPR003752">
    <property type="entry name" value="DiS_bond_form_DsbB/BdbC"/>
</dbReference>
<feature type="transmembrane region" description="Helical" evidence="13">
    <location>
        <begin position="12"/>
        <end position="34"/>
    </location>
</feature>
<dbReference type="PANTHER" id="PTHR43469:SF1">
    <property type="entry name" value="SPBETA PROPHAGE-DERIVED DISULFIDE BOND FORMATION PROTEIN B"/>
    <property type="match status" value="1"/>
</dbReference>
<evidence type="ECO:0000256" key="4">
    <source>
        <dbReference type="ARBA" id="ARBA00022692"/>
    </source>
</evidence>
<dbReference type="Gene3D" id="1.20.1550.10">
    <property type="entry name" value="DsbB-like"/>
    <property type="match status" value="1"/>
</dbReference>
<evidence type="ECO:0000256" key="1">
    <source>
        <dbReference type="ARBA" id="ARBA00004141"/>
    </source>
</evidence>
<evidence type="ECO:0000256" key="3">
    <source>
        <dbReference type="ARBA" id="ARBA00022448"/>
    </source>
</evidence>
<keyword evidence="5 12" id="KW-0249">Electron transport</keyword>
<evidence type="ECO:0000256" key="10">
    <source>
        <dbReference type="ARBA" id="ARBA00023186"/>
    </source>
</evidence>
<dbReference type="Proteomes" id="UP000253314">
    <property type="component" value="Unassembled WGS sequence"/>
</dbReference>
<gene>
    <name evidence="12" type="primary">bdbC</name>
    <name evidence="14" type="ORF">DS031_06635</name>
</gene>
<dbReference type="OrthoDB" id="158402at2"/>
<accession>A0A366Y1F0</accession>
<keyword evidence="10 12" id="KW-0143">Chaperone</keyword>
<name>A0A366Y1F0_9BACI</name>
<sequence length="136" mass="15295">MNKLVSTYGLYFAWLVSVIAVGGSLFFSEIAGFIPCTLCWYQRIFMYPLAIILGIATFYNDKKVIGYALPFPIIGSVISIYHILVQRIPSFTSPCMTGVPCSGVYINWFGFVTIPVLALIGFFLILFFLFMSRKES</sequence>
<comment type="function">
    <text evidence="12">Required for disulfide bond formation in some proteins.</text>
</comment>
<dbReference type="SUPFAM" id="SSF158442">
    <property type="entry name" value="DsbB-like"/>
    <property type="match status" value="1"/>
</dbReference>
<evidence type="ECO:0000256" key="12">
    <source>
        <dbReference type="HAMAP-Rule" id="MF_00287"/>
    </source>
</evidence>
<keyword evidence="9 12" id="KW-1015">Disulfide bond</keyword>
<feature type="disulfide bond" description="Redox-active" evidence="12">
    <location>
        <begin position="36"/>
        <end position="39"/>
    </location>
</feature>
<dbReference type="Pfam" id="PF02600">
    <property type="entry name" value="DsbB"/>
    <property type="match status" value="1"/>
</dbReference>
<comment type="subcellular location">
    <subcellularLocation>
        <location evidence="12">Cell membrane</location>
        <topology evidence="12">Multi-pass membrane protein</topology>
    </subcellularLocation>
    <subcellularLocation>
        <location evidence="1">Membrane</location>
        <topology evidence="1">Multi-pass membrane protein</topology>
    </subcellularLocation>
</comment>
<dbReference type="AlphaFoldDB" id="A0A366Y1F0"/>
<dbReference type="InterPro" id="IPR023380">
    <property type="entry name" value="DsbB-like_sf"/>
</dbReference>
<evidence type="ECO:0000256" key="7">
    <source>
        <dbReference type="ARBA" id="ARBA00023002"/>
    </source>
</evidence>
<dbReference type="HAMAP" id="MF_00287">
    <property type="entry name" value="BdbC"/>
    <property type="match status" value="1"/>
</dbReference>
<feature type="transmembrane region" description="Helical" evidence="13">
    <location>
        <begin position="40"/>
        <end position="59"/>
    </location>
</feature>
<evidence type="ECO:0000256" key="8">
    <source>
        <dbReference type="ARBA" id="ARBA00023136"/>
    </source>
</evidence>
<evidence type="ECO:0000313" key="15">
    <source>
        <dbReference type="Proteomes" id="UP000253314"/>
    </source>
</evidence>
<dbReference type="GO" id="GO:0006457">
    <property type="term" value="P:protein folding"/>
    <property type="evidence" value="ECO:0007669"/>
    <property type="project" value="InterPro"/>
</dbReference>
<feature type="transmembrane region" description="Helical" evidence="13">
    <location>
        <begin position="105"/>
        <end position="130"/>
    </location>
</feature>
<evidence type="ECO:0000256" key="6">
    <source>
        <dbReference type="ARBA" id="ARBA00022989"/>
    </source>
</evidence>
<dbReference type="RefSeq" id="WP_113805148.1">
    <property type="nucleotide sequence ID" value="NZ_QOCW01000005.1"/>
</dbReference>
<dbReference type="InterPro" id="IPR012187">
    <property type="entry name" value="Disulphide_bond_form_BdbC"/>
</dbReference>
<keyword evidence="3 12" id="KW-0813">Transport</keyword>
<keyword evidence="12" id="KW-1003">Cell membrane</keyword>
<keyword evidence="15" id="KW-1185">Reference proteome</keyword>
<evidence type="ECO:0000256" key="11">
    <source>
        <dbReference type="ARBA" id="ARBA00023284"/>
    </source>
</evidence>
<evidence type="ECO:0000313" key="14">
    <source>
        <dbReference type="EMBL" id="RBW70243.1"/>
    </source>
</evidence>
<reference evidence="14 15" key="1">
    <citation type="submission" date="2018-07" db="EMBL/GenBank/DDBJ databases">
        <title>Lottiidibacillus patelloidae gen. nov., sp. nov., isolated from the intestinal tract of a marine limpet and the reclassification of B. taeanensis BH030017T, B. algicola KMM 3737T and B. hwajinpoensis SW-72T as genus Lottiidibacillus.</title>
        <authorList>
            <person name="Liu R."/>
            <person name="Huang Z."/>
        </authorList>
    </citation>
    <scope>NUCLEOTIDE SEQUENCE [LARGE SCALE GENOMIC DNA]</scope>
    <source>
        <strain evidence="14 15">BH030017</strain>
    </source>
</reference>
<feature type="transmembrane region" description="Helical" evidence="13">
    <location>
        <begin position="66"/>
        <end position="85"/>
    </location>
</feature>
<evidence type="ECO:0000256" key="5">
    <source>
        <dbReference type="ARBA" id="ARBA00022982"/>
    </source>
</evidence>
<proteinExistence type="inferred from homology"/>
<evidence type="ECO:0000256" key="2">
    <source>
        <dbReference type="ARBA" id="ARBA00007602"/>
    </source>
</evidence>
<dbReference type="PIRSF" id="PIRSF036659">
    <property type="entry name" value="BdbC"/>
    <property type="match status" value="1"/>
</dbReference>
<keyword evidence="8 12" id="KW-0472">Membrane</keyword>
<organism evidence="14 15">
    <name type="scientific">Bacillus taeanensis</name>
    <dbReference type="NCBI Taxonomy" id="273032"/>
    <lineage>
        <taxon>Bacteria</taxon>
        <taxon>Bacillati</taxon>
        <taxon>Bacillota</taxon>
        <taxon>Bacilli</taxon>
        <taxon>Bacillales</taxon>
        <taxon>Bacillaceae</taxon>
        <taxon>Bacillus</taxon>
    </lineage>
</organism>
<keyword evidence="4 12" id="KW-0812">Transmembrane</keyword>
<protein>
    <recommendedName>
        <fullName evidence="12">Probable disulfide formation protein</fullName>
    </recommendedName>
    <alternativeName>
        <fullName evidence="12">Disulfide oxidoreductase</fullName>
    </alternativeName>
    <alternativeName>
        <fullName evidence="12">Thiol-disulfide oxidoreductase</fullName>
    </alternativeName>
</protein>
<dbReference type="NCBIfam" id="NF002849">
    <property type="entry name" value="PRK03113.1"/>
    <property type="match status" value="1"/>
</dbReference>
<evidence type="ECO:0000256" key="9">
    <source>
        <dbReference type="ARBA" id="ARBA00023157"/>
    </source>
</evidence>
<dbReference type="EMBL" id="QOCW01000005">
    <property type="protein sequence ID" value="RBW70243.1"/>
    <property type="molecule type" value="Genomic_DNA"/>
</dbReference>
<comment type="caution">
    <text evidence="14">The sequence shown here is derived from an EMBL/GenBank/DDBJ whole genome shotgun (WGS) entry which is preliminary data.</text>
</comment>
<comment type="similarity">
    <text evidence="2 12">Belongs to the DsbB family. BdbC subfamily.</text>
</comment>
<dbReference type="GO" id="GO:0005886">
    <property type="term" value="C:plasma membrane"/>
    <property type="evidence" value="ECO:0007669"/>
    <property type="project" value="UniProtKB-SubCell"/>
</dbReference>
<keyword evidence="7 12" id="KW-0560">Oxidoreductase</keyword>
<keyword evidence="6 12" id="KW-1133">Transmembrane helix</keyword>
<dbReference type="PANTHER" id="PTHR43469">
    <property type="entry name" value="DISULFIDE FORMATION PROTEIN-RELATED"/>
    <property type="match status" value="1"/>
</dbReference>
<keyword evidence="11 12" id="KW-0676">Redox-active center</keyword>
<dbReference type="GO" id="GO:0015035">
    <property type="term" value="F:protein-disulfide reductase activity"/>
    <property type="evidence" value="ECO:0007669"/>
    <property type="project" value="UniProtKB-UniRule"/>
</dbReference>